<dbReference type="PROSITE" id="PS50096">
    <property type="entry name" value="IQ"/>
    <property type="match status" value="1"/>
</dbReference>
<evidence type="ECO:0000313" key="1">
    <source>
        <dbReference type="EMBL" id="RPA97014.1"/>
    </source>
</evidence>
<accession>A0A3N4JTD8</accession>
<evidence type="ECO:0000313" key="2">
    <source>
        <dbReference type="Proteomes" id="UP000276215"/>
    </source>
</evidence>
<dbReference type="AlphaFoldDB" id="A0A3N4JTD8"/>
<dbReference type="EMBL" id="ML120409">
    <property type="protein sequence ID" value="RPA97014.1"/>
    <property type="molecule type" value="Genomic_DNA"/>
</dbReference>
<keyword evidence="2" id="KW-1185">Reference proteome</keyword>
<organism evidence="1 2">
    <name type="scientific">Choiromyces venosus 120613-1</name>
    <dbReference type="NCBI Taxonomy" id="1336337"/>
    <lineage>
        <taxon>Eukaryota</taxon>
        <taxon>Fungi</taxon>
        <taxon>Dikarya</taxon>
        <taxon>Ascomycota</taxon>
        <taxon>Pezizomycotina</taxon>
        <taxon>Pezizomycetes</taxon>
        <taxon>Pezizales</taxon>
        <taxon>Tuberaceae</taxon>
        <taxon>Choiromyces</taxon>
    </lineage>
</organism>
<name>A0A3N4JTD8_9PEZI</name>
<proteinExistence type="predicted"/>
<sequence length="206" mass="22677">MSQTPKKIHKPRLTHRQRVLAAAKAAVKIQTPVRLHRTRQATSGGLGSFEHGAEVGKEKFCGGLLTGVVWVGEGIPRPRNEVDERDRRREVLKSQGWDGEVVGCEGRGGDGDGRGGNRVRLDSNKLKESPSGKTIDMSDGCGVGDGKVRSLLQQVLPNHSAPLWFPRTNLRSVGQVDEPNIFVKEVTVVRFEDDGSRSRIKYEFLS</sequence>
<reference evidence="1 2" key="1">
    <citation type="journal article" date="2018" name="Nat. Ecol. Evol.">
        <title>Pezizomycetes genomes reveal the molecular basis of ectomycorrhizal truffle lifestyle.</title>
        <authorList>
            <person name="Murat C."/>
            <person name="Payen T."/>
            <person name="Noel B."/>
            <person name="Kuo A."/>
            <person name="Morin E."/>
            <person name="Chen J."/>
            <person name="Kohler A."/>
            <person name="Krizsan K."/>
            <person name="Balestrini R."/>
            <person name="Da Silva C."/>
            <person name="Montanini B."/>
            <person name="Hainaut M."/>
            <person name="Levati E."/>
            <person name="Barry K.W."/>
            <person name="Belfiori B."/>
            <person name="Cichocki N."/>
            <person name="Clum A."/>
            <person name="Dockter R.B."/>
            <person name="Fauchery L."/>
            <person name="Guy J."/>
            <person name="Iotti M."/>
            <person name="Le Tacon F."/>
            <person name="Lindquist E.A."/>
            <person name="Lipzen A."/>
            <person name="Malagnac F."/>
            <person name="Mello A."/>
            <person name="Molinier V."/>
            <person name="Miyauchi S."/>
            <person name="Poulain J."/>
            <person name="Riccioni C."/>
            <person name="Rubini A."/>
            <person name="Sitrit Y."/>
            <person name="Splivallo R."/>
            <person name="Traeger S."/>
            <person name="Wang M."/>
            <person name="Zifcakova L."/>
            <person name="Wipf D."/>
            <person name="Zambonelli A."/>
            <person name="Paolocci F."/>
            <person name="Nowrousian M."/>
            <person name="Ottonello S."/>
            <person name="Baldrian P."/>
            <person name="Spatafora J.W."/>
            <person name="Henrissat B."/>
            <person name="Nagy L.G."/>
            <person name="Aury J.M."/>
            <person name="Wincker P."/>
            <person name="Grigoriev I.V."/>
            <person name="Bonfante P."/>
            <person name="Martin F.M."/>
        </authorList>
    </citation>
    <scope>NUCLEOTIDE SEQUENCE [LARGE SCALE GENOMIC DNA]</scope>
    <source>
        <strain evidence="1 2">120613-1</strain>
    </source>
</reference>
<dbReference type="Proteomes" id="UP000276215">
    <property type="component" value="Unassembled WGS sequence"/>
</dbReference>
<protein>
    <submittedName>
        <fullName evidence="1">Uncharacterized protein</fullName>
    </submittedName>
</protein>
<gene>
    <name evidence="1" type="ORF">L873DRAFT_1791294</name>
</gene>